<feature type="region of interest" description="Disordered" evidence="1">
    <location>
        <begin position="1"/>
        <end position="30"/>
    </location>
</feature>
<dbReference type="Proteomes" id="UP001164746">
    <property type="component" value="Chromosome 11"/>
</dbReference>
<gene>
    <name evidence="2" type="ORF">MAR_002128</name>
</gene>
<keyword evidence="3" id="KW-1185">Reference proteome</keyword>
<dbReference type="EMBL" id="CP111022">
    <property type="protein sequence ID" value="WAR20290.1"/>
    <property type="molecule type" value="Genomic_DNA"/>
</dbReference>
<sequence>MDKTGQKAAQDTVSDSSFNDGQSAAMQAQTQEQLLRQTEASRQMLYGVYGNVITILEEHEKRTSAVDKGKLKQSDIAIPDQSWKTNEDVKANVETQLLLFETQSKFCPKEVRLSVNRELRLKTIAWFGVREESKLDIEETDTFACKLYEILVQGETKHESLDRPRSPITEKTIRETLPNIFKGQHDARLSRIGRTNPKLKDFLDEDWSLIQQMGSVNIR</sequence>
<accession>A0ABY7FDR3</accession>
<reference evidence="2" key="1">
    <citation type="submission" date="2022-11" db="EMBL/GenBank/DDBJ databases">
        <title>Centuries of genome instability and evolution in soft-shell clam transmissible cancer (bioRxiv).</title>
        <authorList>
            <person name="Hart S.F.M."/>
            <person name="Yonemitsu M.A."/>
            <person name="Giersch R.M."/>
            <person name="Beal B.F."/>
            <person name="Arriagada G."/>
            <person name="Davis B.W."/>
            <person name="Ostrander E.A."/>
            <person name="Goff S.P."/>
            <person name="Metzger M.J."/>
        </authorList>
    </citation>
    <scope>NUCLEOTIDE SEQUENCE</scope>
    <source>
        <strain evidence="2">MELC-2E11</strain>
        <tissue evidence="2">Siphon/mantle</tissue>
    </source>
</reference>
<name>A0ABY7FDR3_MYAAR</name>
<feature type="compositionally biased region" description="Polar residues" evidence="1">
    <location>
        <begin position="7"/>
        <end position="30"/>
    </location>
</feature>
<proteinExistence type="predicted"/>
<evidence type="ECO:0000313" key="3">
    <source>
        <dbReference type="Proteomes" id="UP001164746"/>
    </source>
</evidence>
<protein>
    <submittedName>
        <fullName evidence="2">Uncharacterized protein</fullName>
    </submittedName>
</protein>
<organism evidence="2 3">
    <name type="scientific">Mya arenaria</name>
    <name type="common">Soft-shell clam</name>
    <dbReference type="NCBI Taxonomy" id="6604"/>
    <lineage>
        <taxon>Eukaryota</taxon>
        <taxon>Metazoa</taxon>
        <taxon>Spiralia</taxon>
        <taxon>Lophotrochozoa</taxon>
        <taxon>Mollusca</taxon>
        <taxon>Bivalvia</taxon>
        <taxon>Autobranchia</taxon>
        <taxon>Heteroconchia</taxon>
        <taxon>Euheterodonta</taxon>
        <taxon>Imparidentia</taxon>
        <taxon>Neoheterodontei</taxon>
        <taxon>Myida</taxon>
        <taxon>Myoidea</taxon>
        <taxon>Myidae</taxon>
        <taxon>Mya</taxon>
    </lineage>
</organism>
<evidence type="ECO:0000313" key="2">
    <source>
        <dbReference type="EMBL" id="WAR20290.1"/>
    </source>
</evidence>
<evidence type="ECO:0000256" key="1">
    <source>
        <dbReference type="SAM" id="MobiDB-lite"/>
    </source>
</evidence>